<dbReference type="HOGENOM" id="CLU_3406597_0_0_1"/>
<accession>C9SLQ2</accession>
<evidence type="ECO:0000313" key="1">
    <source>
        <dbReference type="EMBL" id="EEY19620.1"/>
    </source>
</evidence>
<dbReference type="AlphaFoldDB" id="C9SLQ2"/>
<name>C9SLQ2_VERA1</name>
<protein>
    <submittedName>
        <fullName evidence="1">NADPH oxidase</fullName>
    </submittedName>
</protein>
<reference evidence="2" key="1">
    <citation type="journal article" date="2011" name="PLoS Pathog.">
        <title>Comparative genomics yields insights into niche adaptation of plant vascular wilt pathogens.</title>
        <authorList>
            <person name="Klosterman S.J."/>
            <person name="Subbarao K.V."/>
            <person name="Kang S."/>
            <person name="Veronese P."/>
            <person name="Gold S.E."/>
            <person name="Thomma B.P.H.J."/>
            <person name="Chen Z."/>
            <person name="Henrissat B."/>
            <person name="Lee Y.-H."/>
            <person name="Park J."/>
            <person name="Garcia-Pedrajas M.D."/>
            <person name="Barbara D.J."/>
            <person name="Anchieta A."/>
            <person name="de Jonge R."/>
            <person name="Santhanam P."/>
            <person name="Maruthachalam K."/>
            <person name="Atallah Z."/>
            <person name="Amyotte S.G."/>
            <person name="Paz Z."/>
            <person name="Inderbitzin P."/>
            <person name="Hayes R.J."/>
            <person name="Heiman D.I."/>
            <person name="Young S."/>
            <person name="Zeng Q."/>
            <person name="Engels R."/>
            <person name="Galagan J."/>
            <person name="Cuomo C.A."/>
            <person name="Dobinson K.F."/>
            <person name="Ma L.-J."/>
        </authorList>
    </citation>
    <scope>NUCLEOTIDE SEQUENCE [LARGE SCALE GENOMIC DNA]</scope>
    <source>
        <strain evidence="2">VaMs.102 / ATCC MYA-4576 / FGSC 10136</strain>
    </source>
</reference>
<dbReference type="Proteomes" id="UP000008698">
    <property type="component" value="Unassembled WGS sequence"/>
</dbReference>
<proteinExistence type="predicted"/>
<sequence length="30" mass="3105">MSSSGAYIGVSLRMDGAFLSEQHECTAAVS</sequence>
<dbReference type="GeneID" id="9531608"/>
<dbReference type="KEGG" id="val:VDBG_05729"/>
<gene>
    <name evidence="1" type="ORF">VDBG_05729</name>
</gene>
<evidence type="ECO:0000313" key="2">
    <source>
        <dbReference type="Proteomes" id="UP000008698"/>
    </source>
</evidence>
<dbReference type="EMBL" id="DS985219">
    <property type="protein sequence ID" value="EEY19620.1"/>
    <property type="molecule type" value="Genomic_DNA"/>
</dbReference>
<dbReference type="RefSeq" id="XP_003004616.1">
    <property type="nucleotide sequence ID" value="XM_003004570.1"/>
</dbReference>
<keyword evidence="2" id="KW-1185">Reference proteome</keyword>
<organism evidence="2">
    <name type="scientific">Verticillium alfalfae (strain VaMs.102 / ATCC MYA-4576 / FGSC 10136)</name>
    <name type="common">Verticillium wilt of alfalfa</name>
    <name type="synonym">Verticillium albo-atrum</name>
    <dbReference type="NCBI Taxonomy" id="526221"/>
    <lineage>
        <taxon>Eukaryota</taxon>
        <taxon>Fungi</taxon>
        <taxon>Dikarya</taxon>
        <taxon>Ascomycota</taxon>
        <taxon>Pezizomycotina</taxon>
        <taxon>Sordariomycetes</taxon>
        <taxon>Hypocreomycetidae</taxon>
        <taxon>Glomerellales</taxon>
        <taxon>Plectosphaerellaceae</taxon>
        <taxon>Verticillium</taxon>
    </lineage>
</organism>